<dbReference type="OrthoDB" id="747893at2759"/>
<dbReference type="AlphaFoldDB" id="S8CTF5"/>
<comment type="caution">
    <text evidence="1">The sequence shown here is derived from an EMBL/GenBank/DDBJ whole genome shotgun (WGS) entry which is preliminary data.</text>
</comment>
<proteinExistence type="predicted"/>
<evidence type="ECO:0000313" key="2">
    <source>
        <dbReference type="Proteomes" id="UP000015453"/>
    </source>
</evidence>
<dbReference type="Proteomes" id="UP000015453">
    <property type="component" value="Unassembled WGS sequence"/>
</dbReference>
<dbReference type="EMBL" id="AUSU01001645">
    <property type="protein sequence ID" value="EPS70549.1"/>
    <property type="molecule type" value="Genomic_DNA"/>
</dbReference>
<protein>
    <submittedName>
        <fullName evidence="1">Uncharacterized protein</fullName>
    </submittedName>
</protein>
<dbReference type="PANTHER" id="PTHR33356">
    <property type="entry name" value="TIP41-LIKE PROTEIN"/>
    <property type="match status" value="1"/>
</dbReference>
<reference evidence="1 2" key="1">
    <citation type="journal article" date="2013" name="BMC Genomics">
        <title>The miniature genome of a carnivorous plant Genlisea aurea contains a low number of genes and short non-coding sequences.</title>
        <authorList>
            <person name="Leushkin E.V."/>
            <person name="Sutormin R.A."/>
            <person name="Nabieva E.R."/>
            <person name="Penin A.A."/>
            <person name="Kondrashov A.S."/>
            <person name="Logacheva M.D."/>
        </authorList>
    </citation>
    <scope>NUCLEOTIDE SEQUENCE [LARGE SCALE GENOMIC DNA]</scope>
</reference>
<evidence type="ECO:0000313" key="1">
    <source>
        <dbReference type="EMBL" id="EPS70549.1"/>
    </source>
</evidence>
<organism evidence="1 2">
    <name type="scientific">Genlisea aurea</name>
    <dbReference type="NCBI Taxonomy" id="192259"/>
    <lineage>
        <taxon>Eukaryota</taxon>
        <taxon>Viridiplantae</taxon>
        <taxon>Streptophyta</taxon>
        <taxon>Embryophyta</taxon>
        <taxon>Tracheophyta</taxon>
        <taxon>Spermatophyta</taxon>
        <taxon>Magnoliopsida</taxon>
        <taxon>eudicotyledons</taxon>
        <taxon>Gunneridae</taxon>
        <taxon>Pentapetalae</taxon>
        <taxon>asterids</taxon>
        <taxon>lamiids</taxon>
        <taxon>Lamiales</taxon>
        <taxon>Lentibulariaceae</taxon>
        <taxon>Genlisea</taxon>
    </lineage>
</organism>
<name>S8CTF5_9LAMI</name>
<sequence>MAKEVVDDGEFWLPTEFLTDDELLTDFGAKWRAGYSTGFGSCFGVNSDLNSPVESVTGSVETESDEDEIVFGITQGMRKASLQSFNGFVSSDYPAKGGKMYGSPPSTLCGCDSGGNWACRNCRFPVAPSLGEEKTGLNWDMLYAAAEELARLRRMEEEKNASFHSSKLFPLANRCRTNSAAAFYPYRYRTEAQLAVLQLRAAQFRRMKQEQQQLLMRRAAGVWGQGTGPPDFPFRTDGKNRALAGRLPETWPTLQQSTQQRQPHHHQPMVYLGDAAALKKERNGTGVFLPRRFETRNKPAPNPDKVSHCPSIINPEYDRRSTAAPVKMEVRLPQDWPY</sequence>
<dbReference type="PANTHER" id="PTHR33356:SF5">
    <property type="entry name" value="TIP41-LIKE PROTEIN"/>
    <property type="match status" value="1"/>
</dbReference>
<gene>
    <name evidence="1" type="ORF">M569_04210</name>
</gene>
<accession>S8CTF5</accession>
<keyword evidence="2" id="KW-1185">Reference proteome</keyword>